<keyword evidence="1" id="KW-1133">Transmembrane helix</keyword>
<keyword evidence="2" id="KW-0645">Protease</keyword>
<accession>A0A4R1LV00</accession>
<dbReference type="Proteomes" id="UP000294616">
    <property type="component" value="Unassembled WGS sequence"/>
</dbReference>
<evidence type="ECO:0000313" key="3">
    <source>
        <dbReference type="Proteomes" id="UP000294616"/>
    </source>
</evidence>
<evidence type="ECO:0000256" key="1">
    <source>
        <dbReference type="SAM" id="Phobius"/>
    </source>
</evidence>
<reference evidence="2 3" key="1">
    <citation type="submission" date="2019-03" db="EMBL/GenBank/DDBJ databases">
        <title>Genomic Encyclopedia of Archaeal and Bacterial Type Strains, Phase II (KMG-II): from individual species to whole genera.</title>
        <authorList>
            <person name="Goeker M."/>
        </authorList>
    </citation>
    <scope>NUCLEOTIDE SEQUENCE [LARGE SCALE GENOMIC DNA]</scope>
    <source>
        <strain evidence="2 3">DSM 22554</strain>
    </source>
</reference>
<name>A0A4R1LV00_9SPHI</name>
<evidence type="ECO:0000313" key="2">
    <source>
        <dbReference type="EMBL" id="TCK83188.1"/>
    </source>
</evidence>
<dbReference type="SUPFAM" id="SSF49464">
    <property type="entry name" value="Carboxypeptidase regulatory domain-like"/>
    <property type="match status" value="1"/>
</dbReference>
<comment type="caution">
    <text evidence="2">The sequence shown here is derived from an EMBL/GenBank/DDBJ whole genome shotgun (WGS) entry which is preliminary data.</text>
</comment>
<dbReference type="GO" id="GO:0004180">
    <property type="term" value="F:carboxypeptidase activity"/>
    <property type="evidence" value="ECO:0007669"/>
    <property type="project" value="UniProtKB-KW"/>
</dbReference>
<keyword evidence="1" id="KW-0472">Membrane</keyword>
<gene>
    <name evidence="2" type="ORF">C8N28_1778</name>
</gene>
<dbReference type="EMBL" id="SMGO01000002">
    <property type="protein sequence ID" value="TCK83188.1"/>
    <property type="molecule type" value="Genomic_DNA"/>
</dbReference>
<proteinExistence type="predicted"/>
<dbReference type="InterPro" id="IPR008969">
    <property type="entry name" value="CarboxyPept-like_regulatory"/>
</dbReference>
<feature type="transmembrane region" description="Helical" evidence="1">
    <location>
        <begin position="6"/>
        <end position="28"/>
    </location>
</feature>
<dbReference type="RefSeq" id="WP_246012782.1">
    <property type="nucleotide sequence ID" value="NZ_SMGO01000002.1"/>
</dbReference>
<dbReference type="AlphaFoldDB" id="A0A4R1LV00"/>
<keyword evidence="2" id="KW-0378">Hydrolase</keyword>
<sequence>MKSLNLLNYLLSFTLVKKLGLFISFIFYSGFLLAQQETDGLVYDEGTKQRIAKVYIYNTNSDTGTFSNLKGEFHLKVSDGDVLIAAVEGYFPDTLTFRNESAILIYLKRSSTLLREVTIIARRSPEELLKEKKEDYNTAYSKGDPGPLFSVGNTGAGLSIGALYSLLSKEGKNARYLQEIIERDYQNDIIDYRFTPELVTALTGLRDKDLDDFMMQYRPSYYFILASNDYSLALYIRSSYQDYRRNPYLRRLPPLKEELQSP</sequence>
<protein>
    <submittedName>
        <fullName evidence="2">Carboxypeptidase-like protein</fullName>
    </submittedName>
</protein>
<keyword evidence="3" id="KW-1185">Reference proteome</keyword>
<organism evidence="2 3">
    <name type="scientific">Albibacterium bauzanense</name>
    <dbReference type="NCBI Taxonomy" id="653929"/>
    <lineage>
        <taxon>Bacteria</taxon>
        <taxon>Pseudomonadati</taxon>
        <taxon>Bacteroidota</taxon>
        <taxon>Sphingobacteriia</taxon>
        <taxon>Sphingobacteriales</taxon>
        <taxon>Sphingobacteriaceae</taxon>
        <taxon>Albibacterium</taxon>
    </lineage>
</organism>
<keyword evidence="1" id="KW-0812">Transmembrane</keyword>
<keyword evidence="2" id="KW-0121">Carboxypeptidase</keyword>